<keyword evidence="7" id="KW-0413">Isomerase</keyword>
<keyword evidence="2" id="KW-0862">Zinc</keyword>
<dbReference type="RefSeq" id="WP_290283879.1">
    <property type="nucleotide sequence ID" value="NZ_JAUFQN010000003.1"/>
</dbReference>
<dbReference type="PIRSF" id="PIRSF036894">
    <property type="entry name" value="PMI_Firm_short"/>
    <property type="match status" value="1"/>
</dbReference>
<comment type="caution">
    <text evidence="7">The sequence shown here is derived from an EMBL/GenBank/DDBJ whole genome shotgun (WGS) entry which is preliminary data.</text>
</comment>
<keyword evidence="8" id="KW-1185">Reference proteome</keyword>
<dbReference type="Pfam" id="PF21621">
    <property type="entry name" value="MPI_cupin_dom"/>
    <property type="match status" value="1"/>
</dbReference>
<evidence type="ECO:0000313" key="7">
    <source>
        <dbReference type="EMBL" id="MFB9088259.1"/>
    </source>
</evidence>
<dbReference type="GO" id="GO:0016853">
    <property type="term" value="F:isomerase activity"/>
    <property type="evidence" value="ECO:0007669"/>
    <property type="project" value="UniProtKB-KW"/>
</dbReference>
<organism evidence="7 8">
    <name type="scientific">Flavobacterium paronense</name>
    <dbReference type="NCBI Taxonomy" id="1392775"/>
    <lineage>
        <taxon>Bacteria</taxon>
        <taxon>Pseudomonadati</taxon>
        <taxon>Bacteroidota</taxon>
        <taxon>Flavobacteriia</taxon>
        <taxon>Flavobacteriales</taxon>
        <taxon>Flavobacteriaceae</taxon>
        <taxon>Flavobacterium</taxon>
    </lineage>
</organism>
<name>A0ABV5GAW8_9FLAO</name>
<sequence length="320" mass="36280">MKLYPLQFEPILKERIWGGTKLKTYLNKPITSDITGESWEIATVENDISIIANGTLKGKSLNELINEFPVSVLGTKVYAQFGKQFPLLFKYLDAREDLSIQVHPNDELAKKRHNSFGKTEMWYVIQADSDARLIVGFKEKSSPEEFIENLNNKTLLSILDTKKVKQGDVFILNTGTIHAIGAGIIIAEIQQTSDITYRVYDFDRKEANGNTRELHVNLALEALNYEKIEAQRFYSKTENTSNEIINCNYFTTNFIPLDGATEIHKNEKSFTVYMCVEGSFQLTIDGKNYTYQKGNTVLIPAALTDFQLSGKASILEIYIS</sequence>
<evidence type="ECO:0000313" key="8">
    <source>
        <dbReference type="Proteomes" id="UP001589576"/>
    </source>
</evidence>
<dbReference type="InterPro" id="IPR049071">
    <property type="entry name" value="MPI_cupin_dom"/>
</dbReference>
<dbReference type="Pfam" id="PF20511">
    <property type="entry name" value="PMI_typeI_cat"/>
    <property type="match status" value="1"/>
</dbReference>
<keyword evidence="1" id="KW-0479">Metal-binding</keyword>
<evidence type="ECO:0000256" key="2">
    <source>
        <dbReference type="ARBA" id="ARBA00022833"/>
    </source>
</evidence>
<dbReference type="PANTHER" id="PTHR42742">
    <property type="entry name" value="TRANSCRIPTIONAL REPRESSOR MPRA"/>
    <property type="match status" value="1"/>
</dbReference>
<dbReference type="InterPro" id="IPR014628">
    <property type="entry name" value="Man6P_isomerase_Firm_short"/>
</dbReference>
<dbReference type="InterPro" id="IPR046457">
    <property type="entry name" value="PMI_typeI_cat"/>
</dbReference>
<dbReference type="Gene3D" id="2.60.120.10">
    <property type="entry name" value="Jelly Rolls"/>
    <property type="match status" value="2"/>
</dbReference>
<evidence type="ECO:0000256" key="3">
    <source>
        <dbReference type="ARBA" id="ARBA00029741"/>
    </source>
</evidence>
<dbReference type="InterPro" id="IPR011051">
    <property type="entry name" value="RmlC_Cupin_sf"/>
</dbReference>
<dbReference type="PANTHER" id="PTHR42742:SF3">
    <property type="entry name" value="FRUCTOKINASE"/>
    <property type="match status" value="1"/>
</dbReference>
<evidence type="ECO:0000256" key="1">
    <source>
        <dbReference type="ARBA" id="ARBA00022723"/>
    </source>
</evidence>
<dbReference type="InterPro" id="IPR051804">
    <property type="entry name" value="Carb_Metab_Reg_Kinase/Isom"/>
</dbReference>
<dbReference type="SUPFAM" id="SSF51182">
    <property type="entry name" value="RmlC-like cupins"/>
    <property type="match status" value="1"/>
</dbReference>
<accession>A0ABV5GAW8</accession>
<dbReference type="EMBL" id="JBHMFB010000003">
    <property type="protein sequence ID" value="MFB9088259.1"/>
    <property type="molecule type" value="Genomic_DNA"/>
</dbReference>
<proteinExistence type="predicted"/>
<feature type="domain" description="Phosphomannose isomerase type I catalytic" evidence="5">
    <location>
        <begin position="8"/>
        <end position="114"/>
    </location>
</feature>
<feature type="domain" description="Mannose-6-phosphate isomerase cupin" evidence="6">
    <location>
        <begin position="245"/>
        <end position="318"/>
    </location>
</feature>
<evidence type="ECO:0000256" key="4">
    <source>
        <dbReference type="ARBA" id="ARBA00030762"/>
    </source>
</evidence>
<dbReference type="InterPro" id="IPR014710">
    <property type="entry name" value="RmlC-like_jellyroll"/>
</dbReference>
<protein>
    <recommendedName>
        <fullName evidence="3">Phosphohexomutase</fullName>
    </recommendedName>
    <alternativeName>
        <fullName evidence="4">Phosphomannose isomerase</fullName>
    </alternativeName>
</protein>
<reference evidence="7 8" key="1">
    <citation type="submission" date="2024-09" db="EMBL/GenBank/DDBJ databases">
        <authorList>
            <person name="Sun Q."/>
            <person name="Mori K."/>
        </authorList>
    </citation>
    <scope>NUCLEOTIDE SEQUENCE [LARGE SCALE GENOMIC DNA]</scope>
    <source>
        <strain evidence="7 8">CECT 8460</strain>
    </source>
</reference>
<dbReference type="Proteomes" id="UP001589576">
    <property type="component" value="Unassembled WGS sequence"/>
</dbReference>
<gene>
    <name evidence="7" type="ORF">ACFFUU_01435</name>
</gene>
<dbReference type="CDD" id="cd07010">
    <property type="entry name" value="cupin_PMI_type_I_N_bac"/>
    <property type="match status" value="1"/>
</dbReference>
<evidence type="ECO:0000259" key="6">
    <source>
        <dbReference type="Pfam" id="PF21621"/>
    </source>
</evidence>
<evidence type="ECO:0000259" key="5">
    <source>
        <dbReference type="Pfam" id="PF20511"/>
    </source>
</evidence>